<dbReference type="EMBL" id="JBBNAE010000008">
    <property type="protein sequence ID" value="KAK9103432.1"/>
    <property type="molecule type" value="Genomic_DNA"/>
</dbReference>
<proteinExistence type="predicted"/>
<evidence type="ECO:0000256" key="1">
    <source>
        <dbReference type="SAM" id="MobiDB-lite"/>
    </source>
</evidence>
<name>A0AAP0F3X5_9MAGN</name>
<comment type="caution">
    <text evidence="2">The sequence shown here is derived from an EMBL/GenBank/DDBJ whole genome shotgun (WGS) entry which is preliminary data.</text>
</comment>
<evidence type="ECO:0000313" key="3">
    <source>
        <dbReference type="Proteomes" id="UP001417504"/>
    </source>
</evidence>
<keyword evidence="3" id="KW-1185">Reference proteome</keyword>
<reference evidence="2 3" key="1">
    <citation type="submission" date="2024-01" db="EMBL/GenBank/DDBJ databases">
        <title>Genome assemblies of Stephania.</title>
        <authorList>
            <person name="Yang L."/>
        </authorList>
    </citation>
    <scope>NUCLEOTIDE SEQUENCE [LARGE SCALE GENOMIC DNA]</scope>
    <source>
        <strain evidence="2">QJT</strain>
        <tissue evidence="2">Leaf</tissue>
    </source>
</reference>
<feature type="region of interest" description="Disordered" evidence="1">
    <location>
        <begin position="155"/>
        <end position="176"/>
    </location>
</feature>
<organism evidence="2 3">
    <name type="scientific">Stephania japonica</name>
    <dbReference type="NCBI Taxonomy" id="461633"/>
    <lineage>
        <taxon>Eukaryota</taxon>
        <taxon>Viridiplantae</taxon>
        <taxon>Streptophyta</taxon>
        <taxon>Embryophyta</taxon>
        <taxon>Tracheophyta</taxon>
        <taxon>Spermatophyta</taxon>
        <taxon>Magnoliopsida</taxon>
        <taxon>Ranunculales</taxon>
        <taxon>Menispermaceae</taxon>
        <taxon>Menispermoideae</taxon>
        <taxon>Cissampelideae</taxon>
        <taxon>Stephania</taxon>
    </lineage>
</organism>
<dbReference type="Proteomes" id="UP001417504">
    <property type="component" value="Unassembled WGS sequence"/>
</dbReference>
<protein>
    <submittedName>
        <fullName evidence="2">Uncharacterized protein</fullName>
    </submittedName>
</protein>
<gene>
    <name evidence="2" type="ORF">Sjap_020686</name>
</gene>
<dbReference type="AlphaFoldDB" id="A0AAP0F3X5"/>
<evidence type="ECO:0000313" key="2">
    <source>
        <dbReference type="EMBL" id="KAK9103432.1"/>
    </source>
</evidence>
<accession>A0AAP0F3X5</accession>
<sequence length="249" mass="27142">MHQYTKIKIIPNGGVCRHSDMVGIAGLTSRWQRATEEKQSERSRSRDREIELESWRRRSKNTANYKTLIVTPHQAPPSTSFTPLVCKAPPHWNVQTAHRGGAATGPPGLEVFGDPTKPWLGSHSPPEWSTTVRRAQTFGLTTNKSSKIICKHHSCSQLPDNSGPPSPPSPLTSTAIIGPLNFDETGGGRSTTVTRDEVISYLPPSRMFRSPSFSVLVLVLPSCTSPPPVLTVTTATLHGTGIPDGHRSR</sequence>